<name>A0A7Y6DKA4_9PSED</name>
<dbReference type="Proteomes" id="UP000536720">
    <property type="component" value="Unassembled WGS sequence"/>
</dbReference>
<dbReference type="RefSeq" id="WP_175364102.1">
    <property type="nucleotide sequence ID" value="NZ_JABFMR010000045.1"/>
</dbReference>
<sequence length="256" mass="29034">MPYNYTNGRYLVFKGNGSDGAPLGRIHQDGKVRNHLGELLYYIDVDECAFLSADFIFQGNIQKCRGTFYVLSDKVLFTFSEMKVAPLGNETEEQALHREFKKRAVSLAGQIVQAKNEMVQARLDTAWSDLNPFRRLRAFFAGRAHRERASPEWQCGGAERDHELKSSAAPFSVATMVLWAADARKTRADHNYETVRLHVNSSGALPPAVWFPPIEVGRIASFAVTPRRSSHWKRALSIYTPSFCPHTYRPPSRTRK</sequence>
<reference evidence="1 2" key="1">
    <citation type="journal article" date="2020" name="Front. Plant Sci.">
        <title>Isolation of Rhizosphere Bacteria That Improve Quality and Water Stress Tolerance in Greenhouse Ornamentals.</title>
        <authorList>
            <person name="Nordstedt N.P."/>
            <person name="Jones M.L."/>
        </authorList>
    </citation>
    <scope>NUCLEOTIDE SEQUENCE [LARGE SCALE GENOMIC DNA]</scope>
    <source>
        <strain evidence="1 2">C7D2</strain>
    </source>
</reference>
<evidence type="ECO:0000313" key="2">
    <source>
        <dbReference type="Proteomes" id="UP000536720"/>
    </source>
</evidence>
<accession>A0A7Y6DKA4</accession>
<gene>
    <name evidence="1" type="ORF">HNO91_26625</name>
</gene>
<dbReference type="AlphaFoldDB" id="A0A7Y6DKA4"/>
<evidence type="ECO:0000313" key="1">
    <source>
        <dbReference type="EMBL" id="NUT90014.1"/>
    </source>
</evidence>
<protein>
    <submittedName>
        <fullName evidence="1">Uncharacterized protein</fullName>
    </submittedName>
</protein>
<comment type="caution">
    <text evidence="1">The sequence shown here is derived from an EMBL/GenBank/DDBJ whole genome shotgun (WGS) entry which is preliminary data.</text>
</comment>
<organism evidence="1 2">
    <name type="scientific">Pseudomonas corrugata</name>
    <dbReference type="NCBI Taxonomy" id="47879"/>
    <lineage>
        <taxon>Bacteria</taxon>
        <taxon>Pseudomonadati</taxon>
        <taxon>Pseudomonadota</taxon>
        <taxon>Gammaproteobacteria</taxon>
        <taxon>Pseudomonadales</taxon>
        <taxon>Pseudomonadaceae</taxon>
        <taxon>Pseudomonas</taxon>
    </lineage>
</organism>
<proteinExistence type="predicted"/>
<dbReference type="EMBL" id="JABFMR010000045">
    <property type="protein sequence ID" value="NUT90014.1"/>
    <property type="molecule type" value="Genomic_DNA"/>
</dbReference>